<dbReference type="InterPro" id="IPR043502">
    <property type="entry name" value="DNA/RNA_pol_sf"/>
</dbReference>
<comment type="caution">
    <text evidence="1">The sequence shown here is derived from an EMBL/GenBank/DDBJ whole genome shotgun (WGS) entry which is preliminary data.</text>
</comment>
<evidence type="ECO:0000313" key="1">
    <source>
        <dbReference type="EMBL" id="MPM94433.1"/>
    </source>
</evidence>
<organism evidence="1">
    <name type="scientific">bioreactor metagenome</name>
    <dbReference type="NCBI Taxonomy" id="1076179"/>
    <lineage>
        <taxon>unclassified sequences</taxon>
        <taxon>metagenomes</taxon>
        <taxon>ecological metagenomes</taxon>
    </lineage>
</organism>
<dbReference type="SUPFAM" id="SSF56672">
    <property type="entry name" value="DNA/RNA polymerases"/>
    <property type="match status" value="1"/>
</dbReference>
<dbReference type="Gene3D" id="3.30.70.370">
    <property type="match status" value="1"/>
</dbReference>
<dbReference type="AlphaFoldDB" id="A0A645E0Q3"/>
<sequence>MMIARLSLFRRLRQAGSKALMISTVHDDIKLDVPDDELDFVASTTLKVFEDLPKNVEAIFGVKLPISFPGEAYYGKDLLTMEDYVQH</sequence>
<reference evidence="1" key="1">
    <citation type="submission" date="2019-08" db="EMBL/GenBank/DDBJ databases">
        <authorList>
            <person name="Kucharzyk K."/>
            <person name="Murdoch R.W."/>
            <person name="Higgins S."/>
            <person name="Loffler F."/>
        </authorList>
    </citation>
    <scope>NUCLEOTIDE SEQUENCE</scope>
</reference>
<accession>A0A645E0Q3</accession>
<proteinExistence type="predicted"/>
<name>A0A645E0Q3_9ZZZZ</name>
<evidence type="ECO:0008006" key="2">
    <source>
        <dbReference type="Google" id="ProtNLM"/>
    </source>
</evidence>
<protein>
    <recommendedName>
        <fullName evidence="2">DNA-directed DNA polymerase family A palm domain-containing protein</fullName>
    </recommendedName>
</protein>
<dbReference type="EMBL" id="VSSQ01041067">
    <property type="protein sequence ID" value="MPM94433.1"/>
    <property type="molecule type" value="Genomic_DNA"/>
</dbReference>
<gene>
    <name evidence="1" type="ORF">SDC9_141579</name>
</gene>